<organism evidence="1 2">
    <name type="scientific">Aspergillus oryzae</name>
    <name type="common">Yellow koji mold</name>
    <dbReference type="NCBI Taxonomy" id="5062"/>
    <lineage>
        <taxon>Eukaryota</taxon>
        <taxon>Fungi</taxon>
        <taxon>Dikarya</taxon>
        <taxon>Ascomycota</taxon>
        <taxon>Pezizomycotina</taxon>
        <taxon>Eurotiomycetes</taxon>
        <taxon>Eurotiomycetidae</taxon>
        <taxon>Eurotiales</taxon>
        <taxon>Aspergillaceae</taxon>
        <taxon>Aspergillus</taxon>
        <taxon>Aspergillus subgen. Circumdati</taxon>
    </lineage>
</organism>
<dbReference type="AlphaFoldDB" id="A0AAN4Y9P0"/>
<accession>A0AAN4Y9P0</accession>
<gene>
    <name evidence="1" type="ORF">Aory04_000121800</name>
</gene>
<reference evidence="1" key="1">
    <citation type="submission" date="2023-04" db="EMBL/GenBank/DDBJ databases">
        <title>Aspergillus oryzae NBRC 4228.</title>
        <authorList>
            <person name="Ichikawa N."/>
            <person name="Sato H."/>
            <person name="Tonouchi N."/>
        </authorList>
    </citation>
    <scope>NUCLEOTIDE SEQUENCE</scope>
    <source>
        <strain evidence="1">NBRC 4228</strain>
    </source>
</reference>
<protein>
    <submittedName>
        <fullName evidence="1">Unnamed protein product</fullName>
    </submittedName>
</protein>
<evidence type="ECO:0000313" key="1">
    <source>
        <dbReference type="EMBL" id="GMG23858.1"/>
    </source>
</evidence>
<name>A0AAN4Y9P0_ASPOZ</name>
<comment type="caution">
    <text evidence="1">The sequence shown here is derived from an EMBL/GenBank/DDBJ whole genome shotgun (WGS) entry which is preliminary data.</text>
</comment>
<proteinExistence type="predicted"/>
<evidence type="ECO:0000313" key="2">
    <source>
        <dbReference type="Proteomes" id="UP001165205"/>
    </source>
</evidence>
<dbReference type="Proteomes" id="UP001165205">
    <property type="component" value="Unassembled WGS sequence"/>
</dbReference>
<sequence length="166" mass="18969">MMMTKRCNHETKVRLRQMETYFLYINHFPTKMKISRIMFIQFTSVQFVNIHTSIAFSHSRNLIVVGDRVGAYWSAHSMIDLTNASICSGTTAVAWLCDDWDNGYKERRTCQKMVGGRNAQDSGSSNMFPVGMMKEEVIEVVDPVLELLSTLITSICIREEKTSNVV</sequence>
<dbReference type="EMBL" id="BSYA01000007">
    <property type="protein sequence ID" value="GMG23858.1"/>
    <property type="molecule type" value="Genomic_DNA"/>
</dbReference>